<evidence type="ECO:0000256" key="1">
    <source>
        <dbReference type="SAM" id="Coils"/>
    </source>
</evidence>
<dbReference type="KEGG" id="dov:DSCO28_50810"/>
<name>A0A5K7ZW77_9BACT</name>
<proteinExistence type="predicted"/>
<dbReference type="EMBL" id="AP021876">
    <property type="protein sequence ID" value="BBO84515.1"/>
    <property type="molecule type" value="Genomic_DNA"/>
</dbReference>
<evidence type="ECO:0000313" key="3">
    <source>
        <dbReference type="Proteomes" id="UP000425960"/>
    </source>
</evidence>
<sequence>MSKKRRHIAIDNPKQQSLLDYIRSLDDAKRSYAGTEGSMNIRDRLRLAPNRAIKNCRLSRPQIAGEMSHLLGADVTKSVMDSWTAESKDNYRIPAEYLPAFCRVVGSNEPIDILTESAGMFALPGPDALRSEIQRWSEKASNAQAEVKKRKRLLREMEERR</sequence>
<dbReference type="RefSeq" id="WP_155324412.1">
    <property type="nucleotide sequence ID" value="NZ_AP021876.1"/>
</dbReference>
<dbReference type="AlphaFoldDB" id="A0A5K7ZW77"/>
<evidence type="ECO:0000313" key="2">
    <source>
        <dbReference type="EMBL" id="BBO84515.1"/>
    </source>
</evidence>
<feature type="coiled-coil region" evidence="1">
    <location>
        <begin position="133"/>
        <end position="160"/>
    </location>
</feature>
<protein>
    <submittedName>
        <fullName evidence="2">Uncharacterized protein</fullName>
    </submittedName>
</protein>
<accession>A0A5K7ZW77</accession>
<gene>
    <name evidence="2" type="ORF">DSCO28_50810</name>
</gene>
<reference evidence="2 3" key="1">
    <citation type="submission" date="2019-11" db="EMBL/GenBank/DDBJ databases">
        <title>Comparative genomics of hydrocarbon-degrading Desulfosarcina strains.</title>
        <authorList>
            <person name="Watanabe M."/>
            <person name="Kojima H."/>
            <person name="Fukui M."/>
        </authorList>
    </citation>
    <scope>NUCLEOTIDE SEQUENCE [LARGE SCALE GENOMIC DNA]</scope>
    <source>
        <strain evidence="2 3">28bB2T</strain>
    </source>
</reference>
<organism evidence="2 3">
    <name type="scientific">Desulfosarcina ovata subsp. sediminis</name>
    <dbReference type="NCBI Taxonomy" id="885957"/>
    <lineage>
        <taxon>Bacteria</taxon>
        <taxon>Pseudomonadati</taxon>
        <taxon>Thermodesulfobacteriota</taxon>
        <taxon>Desulfobacteria</taxon>
        <taxon>Desulfobacterales</taxon>
        <taxon>Desulfosarcinaceae</taxon>
        <taxon>Desulfosarcina</taxon>
    </lineage>
</organism>
<dbReference type="Proteomes" id="UP000425960">
    <property type="component" value="Chromosome"/>
</dbReference>
<keyword evidence="1" id="KW-0175">Coiled coil</keyword>